<proteinExistence type="predicted"/>
<dbReference type="PANTHER" id="PTHR12110:SF41">
    <property type="entry name" value="INOSOSE DEHYDRATASE"/>
    <property type="match status" value="1"/>
</dbReference>
<dbReference type="InterPro" id="IPR050312">
    <property type="entry name" value="IolE/XylAMocC-like"/>
</dbReference>
<dbReference type="OrthoDB" id="3325478at2"/>
<dbReference type="SUPFAM" id="SSF51658">
    <property type="entry name" value="Xylose isomerase-like"/>
    <property type="match status" value="1"/>
</dbReference>
<feature type="domain" description="Xylose isomerase-like TIM barrel" evidence="1">
    <location>
        <begin position="46"/>
        <end position="312"/>
    </location>
</feature>
<reference evidence="2 3" key="1">
    <citation type="submission" date="2019-07" db="EMBL/GenBank/DDBJ databases">
        <title>Quadrisphaera sp. strain DD2A genome sequencing and assembly.</title>
        <authorList>
            <person name="Kim I."/>
        </authorList>
    </citation>
    <scope>NUCLEOTIDE SEQUENCE [LARGE SCALE GENOMIC DNA]</scope>
    <source>
        <strain evidence="2 3">DD2A</strain>
    </source>
</reference>
<accession>A0A5C8Z7M0</accession>
<dbReference type="AlphaFoldDB" id="A0A5C8Z7M0"/>
<dbReference type="RefSeq" id="WP_147927677.1">
    <property type="nucleotide sequence ID" value="NZ_VKAC01000011.1"/>
</dbReference>
<dbReference type="PANTHER" id="PTHR12110">
    <property type="entry name" value="HYDROXYPYRUVATE ISOMERASE"/>
    <property type="match status" value="1"/>
</dbReference>
<dbReference type="Pfam" id="PF01261">
    <property type="entry name" value="AP_endonuc_2"/>
    <property type="match status" value="1"/>
</dbReference>
<dbReference type="GO" id="GO:0016853">
    <property type="term" value="F:isomerase activity"/>
    <property type="evidence" value="ECO:0007669"/>
    <property type="project" value="UniProtKB-KW"/>
</dbReference>
<dbReference type="InterPro" id="IPR036237">
    <property type="entry name" value="Xyl_isomerase-like_sf"/>
</dbReference>
<keyword evidence="3" id="KW-1185">Reference proteome</keyword>
<gene>
    <name evidence="2" type="ORF">FMM08_17590</name>
</gene>
<name>A0A5C8Z7M0_9ACTN</name>
<evidence type="ECO:0000313" key="3">
    <source>
        <dbReference type="Proteomes" id="UP000321234"/>
    </source>
</evidence>
<keyword evidence="2" id="KW-0413">Isomerase</keyword>
<comment type="caution">
    <text evidence="2">The sequence shown here is derived from an EMBL/GenBank/DDBJ whole genome shotgun (WGS) entry which is preliminary data.</text>
</comment>
<dbReference type="Proteomes" id="UP000321234">
    <property type="component" value="Unassembled WGS sequence"/>
</dbReference>
<dbReference type="Gene3D" id="3.20.20.150">
    <property type="entry name" value="Divalent-metal-dependent TIM barrel enzymes"/>
    <property type="match status" value="1"/>
</dbReference>
<sequence>MSTPDRTTPDPATWPIGAALLQAPPVLPDGTPAQEAPEVEWRRVLRRVRLAGFDHVDLTDSWVRPGDLSPERLAVLKRLLAEEGLGVTAITTARRSPIAPDAGEAAANQEYLERTLVAAAELGTTVVSAGLLPVLTDAQKAAEWFWLEQGLTDPDPQTDGGAAFDLAVERFTALGRRAGELGLQLSLEMYEDTYLGTPESSVRLKEAVGLPNVGLNPDVANIIRLHRPVQPWREQLAAVLPHANFWHVKNYYRDHDPATGSYATAPAPLALGVIDYRWAVEEALRVGFTGPFCTEHYGGDGLSVSAQNREHLRHLLASATELLSL</sequence>
<dbReference type="EMBL" id="VKAC01000011">
    <property type="protein sequence ID" value="TXR52910.1"/>
    <property type="molecule type" value="Genomic_DNA"/>
</dbReference>
<protein>
    <submittedName>
        <fullName evidence="2">Sugar phosphate isomerase/epimerase</fullName>
    </submittedName>
</protein>
<evidence type="ECO:0000313" key="2">
    <source>
        <dbReference type="EMBL" id="TXR52910.1"/>
    </source>
</evidence>
<organism evidence="2 3">
    <name type="scientific">Quadrisphaera setariae</name>
    <dbReference type="NCBI Taxonomy" id="2593304"/>
    <lineage>
        <taxon>Bacteria</taxon>
        <taxon>Bacillati</taxon>
        <taxon>Actinomycetota</taxon>
        <taxon>Actinomycetes</taxon>
        <taxon>Kineosporiales</taxon>
        <taxon>Kineosporiaceae</taxon>
        <taxon>Quadrisphaera</taxon>
    </lineage>
</organism>
<evidence type="ECO:0000259" key="1">
    <source>
        <dbReference type="Pfam" id="PF01261"/>
    </source>
</evidence>
<dbReference type="InterPro" id="IPR013022">
    <property type="entry name" value="Xyl_isomerase-like_TIM-brl"/>
</dbReference>